<dbReference type="EMBL" id="NFZW01000006">
    <property type="protein sequence ID" value="RFA37957.1"/>
    <property type="molecule type" value="Genomic_DNA"/>
</dbReference>
<dbReference type="PROSITE" id="PS51094">
    <property type="entry name" value="PTS_EIIA_TYPE_2"/>
    <property type="match status" value="1"/>
</dbReference>
<dbReference type="RefSeq" id="WP_116301673.1">
    <property type="nucleotide sequence ID" value="NZ_NFZV01000005.1"/>
</dbReference>
<dbReference type="SUPFAM" id="SSF55804">
    <property type="entry name" value="Phoshotransferase/anion transport protein"/>
    <property type="match status" value="1"/>
</dbReference>
<dbReference type="Gene3D" id="3.40.930.10">
    <property type="entry name" value="Mannitol-specific EII, Chain A"/>
    <property type="match status" value="1"/>
</dbReference>
<dbReference type="PANTHER" id="PTHR47738">
    <property type="entry name" value="PTS SYSTEM FRUCTOSE-LIKE EIIA COMPONENT-RELATED"/>
    <property type="match status" value="1"/>
</dbReference>
<gene>
    <name evidence="2" type="ORF">CAL65_07985</name>
</gene>
<dbReference type="OrthoDB" id="95460at2"/>
<protein>
    <submittedName>
        <fullName evidence="2">PTS sugar transporter subunit IIA</fullName>
    </submittedName>
</protein>
<dbReference type="InterPro" id="IPR051541">
    <property type="entry name" value="PTS_SugarTrans_NitroReg"/>
</dbReference>
<dbReference type="GO" id="GO:0030295">
    <property type="term" value="F:protein kinase activator activity"/>
    <property type="evidence" value="ECO:0007669"/>
    <property type="project" value="TreeGrafter"/>
</dbReference>
<keyword evidence="2" id="KW-0762">Sugar transport</keyword>
<dbReference type="Proteomes" id="UP000256763">
    <property type="component" value="Unassembled WGS sequence"/>
</dbReference>
<keyword evidence="3" id="KW-1185">Reference proteome</keyword>
<dbReference type="PANTHER" id="PTHR47738:SF1">
    <property type="entry name" value="NITROGEN REGULATORY PROTEIN"/>
    <property type="match status" value="1"/>
</dbReference>
<name>A0A3E0X1B3_9GAMM</name>
<dbReference type="CDD" id="cd00211">
    <property type="entry name" value="PTS_IIA_fru"/>
    <property type="match status" value="1"/>
</dbReference>
<evidence type="ECO:0000313" key="2">
    <source>
        <dbReference type="EMBL" id="RFA37957.1"/>
    </source>
</evidence>
<organism evidence="2 3">
    <name type="scientific">Alkalilimnicola ehrlichii</name>
    <dbReference type="NCBI Taxonomy" id="351052"/>
    <lineage>
        <taxon>Bacteria</taxon>
        <taxon>Pseudomonadati</taxon>
        <taxon>Pseudomonadota</taxon>
        <taxon>Gammaproteobacteria</taxon>
        <taxon>Chromatiales</taxon>
        <taxon>Ectothiorhodospiraceae</taxon>
        <taxon>Alkalilimnicola</taxon>
    </lineage>
</organism>
<dbReference type="InterPro" id="IPR002178">
    <property type="entry name" value="PTS_EIIA_type-2_dom"/>
</dbReference>
<keyword evidence="2" id="KW-0813">Transport</keyword>
<dbReference type="Pfam" id="PF00359">
    <property type="entry name" value="PTS_EIIA_2"/>
    <property type="match status" value="1"/>
</dbReference>
<dbReference type="InterPro" id="IPR016152">
    <property type="entry name" value="PTrfase/Anion_transptr"/>
</dbReference>
<feature type="domain" description="PTS EIIA type-2" evidence="1">
    <location>
        <begin position="5"/>
        <end position="149"/>
    </location>
</feature>
<reference evidence="3" key="1">
    <citation type="submission" date="2017-05" db="EMBL/GenBank/DDBJ databases">
        <authorList>
            <person name="Sharma S."/>
            <person name="Sidhu C."/>
            <person name="Pinnaka A.K."/>
        </authorList>
    </citation>
    <scope>NUCLEOTIDE SEQUENCE [LARGE SCALE GENOMIC DNA]</scope>
    <source>
        <strain evidence="3">AK93</strain>
    </source>
</reference>
<evidence type="ECO:0000259" key="1">
    <source>
        <dbReference type="PROSITE" id="PS51094"/>
    </source>
</evidence>
<comment type="caution">
    <text evidence="2">The sequence shown here is derived from an EMBL/GenBank/DDBJ whole genome shotgun (WGS) entry which is preliminary data.</text>
</comment>
<accession>A0A3E0X1B3</accession>
<proteinExistence type="predicted"/>
<dbReference type="AlphaFoldDB" id="A0A3E0X1B3"/>
<dbReference type="PROSITE" id="PS00372">
    <property type="entry name" value="PTS_EIIA_TYPE_2_HIS"/>
    <property type="match status" value="1"/>
</dbReference>
<evidence type="ECO:0000313" key="3">
    <source>
        <dbReference type="Proteomes" id="UP000256763"/>
    </source>
</evidence>
<sequence length="156" mass="17323">MDIIDLISPDRIKCDADVTSKKRALELLSEMLAASTETLPASALFNKLTGRERLGSTGLGHGVALPHARIEGSDKAVGALIKLEEGIDFDSFDKHPVDLLFALVVPEHFTDEHLKILADLAEMFSNEQLCESLRQANTPEDMYKELLHWQKQLKIA</sequence>